<reference evidence="2" key="1">
    <citation type="submission" date="2014-09" db="EMBL/GenBank/DDBJ databases">
        <authorList>
            <person name="Magalhaes I.L.F."/>
            <person name="Oliveira U."/>
            <person name="Santos F.R."/>
            <person name="Vidigal T.H.D.A."/>
            <person name="Brescovit A.D."/>
            <person name="Santos A.J."/>
        </authorList>
    </citation>
    <scope>NUCLEOTIDE SEQUENCE</scope>
    <source>
        <tissue evidence="2">Shoot tissue taken approximately 20 cm above the soil surface</tissue>
    </source>
</reference>
<evidence type="ECO:0000256" key="1">
    <source>
        <dbReference type="SAM" id="MobiDB-lite"/>
    </source>
</evidence>
<reference evidence="2" key="2">
    <citation type="journal article" date="2015" name="Data Brief">
        <title>Shoot transcriptome of the giant reed, Arundo donax.</title>
        <authorList>
            <person name="Barrero R.A."/>
            <person name="Guerrero F.D."/>
            <person name="Moolhuijzen P."/>
            <person name="Goolsby J.A."/>
            <person name="Tidwell J."/>
            <person name="Bellgard S.E."/>
            <person name="Bellgard M.I."/>
        </authorList>
    </citation>
    <scope>NUCLEOTIDE SEQUENCE</scope>
    <source>
        <tissue evidence="2">Shoot tissue taken approximately 20 cm above the soil surface</tissue>
    </source>
</reference>
<protein>
    <submittedName>
        <fullName evidence="2">Uncharacterized protein</fullName>
    </submittedName>
</protein>
<accession>A0A0A9ALD3</accession>
<evidence type="ECO:0000313" key="2">
    <source>
        <dbReference type="EMBL" id="JAD51966.1"/>
    </source>
</evidence>
<sequence>MKGERHRARVTNLECPRSHQPAKTASATAAKARSTCLRRNLKSPKERTTCYSARQGQGHLPGMPRR</sequence>
<dbReference type="EMBL" id="GBRH01245929">
    <property type="protein sequence ID" value="JAD51966.1"/>
    <property type="molecule type" value="Transcribed_RNA"/>
</dbReference>
<name>A0A0A9ALD3_ARUDO</name>
<dbReference type="AlphaFoldDB" id="A0A0A9ALD3"/>
<feature type="region of interest" description="Disordered" evidence="1">
    <location>
        <begin position="1"/>
        <end position="66"/>
    </location>
</feature>
<proteinExistence type="predicted"/>
<feature type="compositionally biased region" description="Low complexity" evidence="1">
    <location>
        <begin position="22"/>
        <end position="35"/>
    </location>
</feature>
<organism evidence="2">
    <name type="scientific">Arundo donax</name>
    <name type="common">Giant reed</name>
    <name type="synonym">Donax arundinaceus</name>
    <dbReference type="NCBI Taxonomy" id="35708"/>
    <lineage>
        <taxon>Eukaryota</taxon>
        <taxon>Viridiplantae</taxon>
        <taxon>Streptophyta</taxon>
        <taxon>Embryophyta</taxon>
        <taxon>Tracheophyta</taxon>
        <taxon>Spermatophyta</taxon>
        <taxon>Magnoliopsida</taxon>
        <taxon>Liliopsida</taxon>
        <taxon>Poales</taxon>
        <taxon>Poaceae</taxon>
        <taxon>PACMAD clade</taxon>
        <taxon>Arundinoideae</taxon>
        <taxon>Arundineae</taxon>
        <taxon>Arundo</taxon>
    </lineage>
</organism>